<keyword evidence="8" id="KW-0274">FAD</keyword>
<reference evidence="15" key="1">
    <citation type="journal article" date="2020" name="Stud. Mycol.">
        <title>101 Dothideomycetes genomes: a test case for predicting lifestyles and emergence of pathogens.</title>
        <authorList>
            <person name="Haridas S."/>
            <person name="Albert R."/>
            <person name="Binder M."/>
            <person name="Bloem J."/>
            <person name="Labutti K."/>
            <person name="Salamov A."/>
            <person name="Andreopoulos B."/>
            <person name="Baker S."/>
            <person name="Barry K."/>
            <person name="Bills G."/>
            <person name="Bluhm B."/>
            <person name="Cannon C."/>
            <person name="Castanera R."/>
            <person name="Culley D."/>
            <person name="Daum C."/>
            <person name="Ezra D."/>
            <person name="Gonzalez J."/>
            <person name="Henrissat B."/>
            <person name="Kuo A."/>
            <person name="Liang C."/>
            <person name="Lipzen A."/>
            <person name="Lutzoni F."/>
            <person name="Magnuson J."/>
            <person name="Mondo S."/>
            <person name="Nolan M."/>
            <person name="Ohm R."/>
            <person name="Pangilinan J."/>
            <person name="Park H.-J."/>
            <person name="Ramirez L."/>
            <person name="Alfaro M."/>
            <person name="Sun H."/>
            <person name="Tritt A."/>
            <person name="Yoshinaga Y."/>
            <person name="Zwiers L.-H."/>
            <person name="Turgeon B."/>
            <person name="Goodwin S."/>
            <person name="Spatafora J."/>
            <person name="Crous P."/>
            <person name="Grigoriev I."/>
        </authorList>
    </citation>
    <scope>NUCLEOTIDE SEQUENCE</scope>
    <source>
        <strain evidence="15">CBS 262.69</strain>
    </source>
</reference>
<evidence type="ECO:0000256" key="5">
    <source>
        <dbReference type="ARBA" id="ARBA00022679"/>
    </source>
</evidence>
<evidence type="ECO:0000256" key="4">
    <source>
        <dbReference type="ARBA" id="ARBA00022643"/>
    </source>
</evidence>
<keyword evidence="4" id="KW-0288">FMN</keyword>
<evidence type="ECO:0000256" key="2">
    <source>
        <dbReference type="ARBA" id="ARBA00012393"/>
    </source>
</evidence>
<keyword evidence="5" id="KW-0808">Transferase</keyword>
<evidence type="ECO:0000256" key="8">
    <source>
        <dbReference type="ARBA" id="ARBA00022827"/>
    </source>
</evidence>
<dbReference type="InterPro" id="IPR002500">
    <property type="entry name" value="PAPS_reduct_dom"/>
</dbReference>
<evidence type="ECO:0000313" key="15">
    <source>
        <dbReference type="EMBL" id="KAF2396635.1"/>
    </source>
</evidence>
<dbReference type="Gene3D" id="3.40.50.620">
    <property type="entry name" value="HUPs"/>
    <property type="match status" value="1"/>
</dbReference>
<evidence type="ECO:0000256" key="13">
    <source>
        <dbReference type="SAM" id="MobiDB-lite"/>
    </source>
</evidence>
<dbReference type="CDD" id="cd23948">
    <property type="entry name" value="FAD_synthase"/>
    <property type="match status" value="1"/>
</dbReference>
<proteinExistence type="predicted"/>
<dbReference type="SUPFAM" id="SSF52402">
    <property type="entry name" value="Adenine nucleotide alpha hydrolases-like"/>
    <property type="match status" value="1"/>
</dbReference>
<dbReference type="AlphaFoldDB" id="A0A6G1HLJ3"/>
<gene>
    <name evidence="15" type="ORF">EJ06DRAFT_499935</name>
</gene>
<accession>A0A6G1HLJ3</accession>
<evidence type="ECO:0000256" key="9">
    <source>
        <dbReference type="ARBA" id="ARBA00022840"/>
    </source>
</evidence>
<evidence type="ECO:0000256" key="10">
    <source>
        <dbReference type="ARBA" id="ARBA00031145"/>
    </source>
</evidence>
<dbReference type="GO" id="GO:0003919">
    <property type="term" value="F:FMN adenylyltransferase activity"/>
    <property type="evidence" value="ECO:0007669"/>
    <property type="project" value="UniProtKB-EC"/>
</dbReference>
<evidence type="ECO:0000256" key="3">
    <source>
        <dbReference type="ARBA" id="ARBA00022630"/>
    </source>
</evidence>
<keyword evidence="6" id="KW-0548">Nucleotidyltransferase</keyword>
<dbReference type="Pfam" id="PF01507">
    <property type="entry name" value="PAPS_reduct"/>
    <property type="match status" value="1"/>
</dbReference>
<sequence length="316" mass="34616">MTTPQSNGSAPTTATNGASASTSTSAEPFLPDTHLSLPALCAHIHNRVQAFLSSSPSTPLIERCQAQTRTTLGVIREALDRYALNELALSYNGGKDCLILLLLYLASLHQHPHLTTAALQSVYITPPSPFPEVESFVAHTSTTYSLSLTRYALPMRAAFTAYLEQHSHVKAILVGTRRTDPHGAQLTFFDRTDHGWPDFMRVHPVIDWHYVDVWTFIRALNVPYCPLYDQGYTSLGGTDDTHRNPALARTLPAPDASAPATAFAPAYELVDDEAERLGRDWASDRKKLWTVEGGVKEVVVGTQKGDEEEGDGTSEI</sequence>
<evidence type="ECO:0000256" key="6">
    <source>
        <dbReference type="ARBA" id="ARBA00022695"/>
    </source>
</evidence>
<evidence type="ECO:0000256" key="11">
    <source>
        <dbReference type="ARBA" id="ARBA00031871"/>
    </source>
</evidence>
<dbReference type="Proteomes" id="UP000799640">
    <property type="component" value="Unassembled WGS sequence"/>
</dbReference>
<feature type="region of interest" description="Disordered" evidence="13">
    <location>
        <begin position="1"/>
        <end position="27"/>
    </location>
</feature>
<evidence type="ECO:0000259" key="14">
    <source>
        <dbReference type="Pfam" id="PF01507"/>
    </source>
</evidence>
<dbReference type="InterPro" id="IPR014729">
    <property type="entry name" value="Rossmann-like_a/b/a_fold"/>
</dbReference>
<dbReference type="GO" id="GO:0006747">
    <property type="term" value="P:FAD biosynthetic process"/>
    <property type="evidence" value="ECO:0007669"/>
    <property type="project" value="TreeGrafter"/>
</dbReference>
<comment type="catalytic activity">
    <reaction evidence="12">
        <text>FMN + ATP + H(+) = FAD + diphosphate</text>
        <dbReference type="Rhea" id="RHEA:17237"/>
        <dbReference type="ChEBI" id="CHEBI:15378"/>
        <dbReference type="ChEBI" id="CHEBI:30616"/>
        <dbReference type="ChEBI" id="CHEBI:33019"/>
        <dbReference type="ChEBI" id="CHEBI:57692"/>
        <dbReference type="ChEBI" id="CHEBI:58210"/>
        <dbReference type="EC" id="2.7.7.2"/>
    </reaction>
</comment>
<evidence type="ECO:0000256" key="7">
    <source>
        <dbReference type="ARBA" id="ARBA00022741"/>
    </source>
</evidence>
<organism evidence="15 16">
    <name type="scientific">Trichodelitschia bisporula</name>
    <dbReference type="NCBI Taxonomy" id="703511"/>
    <lineage>
        <taxon>Eukaryota</taxon>
        <taxon>Fungi</taxon>
        <taxon>Dikarya</taxon>
        <taxon>Ascomycota</taxon>
        <taxon>Pezizomycotina</taxon>
        <taxon>Dothideomycetes</taxon>
        <taxon>Dothideomycetes incertae sedis</taxon>
        <taxon>Phaeotrichales</taxon>
        <taxon>Phaeotrichaceae</taxon>
        <taxon>Trichodelitschia</taxon>
    </lineage>
</organism>
<dbReference type="PANTHER" id="PTHR23293">
    <property type="entry name" value="FAD SYNTHETASE-RELATED FMN ADENYLYLTRANSFERASE"/>
    <property type="match status" value="1"/>
</dbReference>
<keyword evidence="15" id="KW-0378">Hydrolase</keyword>
<name>A0A6G1HLJ3_9PEZI</name>
<keyword evidence="7" id="KW-0547">Nucleotide-binding</keyword>
<dbReference type="OrthoDB" id="270728at2759"/>
<dbReference type="FunFam" id="3.40.50.620:FF:000187">
    <property type="entry name" value="Probable FAD synthetase"/>
    <property type="match status" value="1"/>
</dbReference>
<keyword evidence="3" id="KW-0285">Flavoprotein</keyword>
<dbReference type="GO" id="GO:0016787">
    <property type="term" value="F:hydrolase activity"/>
    <property type="evidence" value="ECO:0007669"/>
    <property type="project" value="UniProtKB-KW"/>
</dbReference>
<evidence type="ECO:0000256" key="12">
    <source>
        <dbReference type="ARBA" id="ARBA00049494"/>
    </source>
</evidence>
<keyword evidence="9" id="KW-0067">ATP-binding</keyword>
<comment type="pathway">
    <text evidence="1">Cofactor biosynthesis; FAD biosynthesis; FAD from FMN: step 1/1.</text>
</comment>
<feature type="compositionally biased region" description="Low complexity" evidence="13">
    <location>
        <begin position="7"/>
        <end position="26"/>
    </location>
</feature>
<protein>
    <recommendedName>
        <fullName evidence="2">FAD synthase</fullName>
        <ecNumber evidence="2">2.7.7.2</ecNumber>
    </recommendedName>
    <alternativeName>
        <fullName evidence="10">FAD pyrophosphorylase</fullName>
    </alternativeName>
    <alternativeName>
        <fullName evidence="11">FMN adenylyltransferase</fullName>
    </alternativeName>
</protein>
<keyword evidence="16" id="KW-1185">Reference proteome</keyword>
<evidence type="ECO:0000256" key="1">
    <source>
        <dbReference type="ARBA" id="ARBA00004726"/>
    </source>
</evidence>
<evidence type="ECO:0000313" key="16">
    <source>
        <dbReference type="Proteomes" id="UP000799640"/>
    </source>
</evidence>
<dbReference type="PANTHER" id="PTHR23293:SF9">
    <property type="entry name" value="FAD SYNTHASE"/>
    <property type="match status" value="1"/>
</dbReference>
<dbReference type="EC" id="2.7.7.2" evidence="2"/>
<dbReference type="GO" id="GO:0005524">
    <property type="term" value="F:ATP binding"/>
    <property type="evidence" value="ECO:0007669"/>
    <property type="project" value="UniProtKB-KW"/>
</dbReference>
<feature type="domain" description="Phosphoadenosine phosphosulphate reductase" evidence="14">
    <location>
        <begin position="162"/>
        <end position="242"/>
    </location>
</feature>
<dbReference type="EMBL" id="ML996706">
    <property type="protein sequence ID" value="KAF2396635.1"/>
    <property type="molecule type" value="Genomic_DNA"/>
</dbReference>